<dbReference type="InterPro" id="IPR001810">
    <property type="entry name" value="F-box_dom"/>
</dbReference>
<feature type="compositionally biased region" description="Basic residues" evidence="1">
    <location>
        <begin position="435"/>
        <end position="453"/>
    </location>
</feature>
<accession>A0A371DJM1</accession>
<reference evidence="3 4" key="1">
    <citation type="journal article" date="2018" name="Biotechnol. Biofuels">
        <title>Integrative visual omics of the white-rot fungus Polyporus brumalis exposes the biotechnological potential of its oxidative enzymes for delignifying raw plant biomass.</title>
        <authorList>
            <person name="Miyauchi S."/>
            <person name="Rancon A."/>
            <person name="Drula E."/>
            <person name="Hage H."/>
            <person name="Chaduli D."/>
            <person name="Favel A."/>
            <person name="Grisel S."/>
            <person name="Henrissat B."/>
            <person name="Herpoel-Gimbert I."/>
            <person name="Ruiz-Duenas F.J."/>
            <person name="Chevret D."/>
            <person name="Hainaut M."/>
            <person name="Lin J."/>
            <person name="Wang M."/>
            <person name="Pangilinan J."/>
            <person name="Lipzen A."/>
            <person name="Lesage-Meessen L."/>
            <person name="Navarro D."/>
            <person name="Riley R."/>
            <person name="Grigoriev I.V."/>
            <person name="Zhou S."/>
            <person name="Raouche S."/>
            <person name="Rosso M.N."/>
        </authorList>
    </citation>
    <scope>NUCLEOTIDE SEQUENCE [LARGE SCALE GENOMIC DNA]</scope>
    <source>
        <strain evidence="3 4">BRFM 1820</strain>
    </source>
</reference>
<feature type="compositionally biased region" description="Acidic residues" evidence="1">
    <location>
        <begin position="459"/>
        <end position="480"/>
    </location>
</feature>
<evidence type="ECO:0000256" key="1">
    <source>
        <dbReference type="SAM" id="MobiDB-lite"/>
    </source>
</evidence>
<keyword evidence="4" id="KW-1185">Reference proteome</keyword>
<protein>
    <recommendedName>
        <fullName evidence="2">F-box domain-containing protein</fullName>
    </recommendedName>
</protein>
<proteinExistence type="predicted"/>
<dbReference type="OrthoDB" id="2751682at2759"/>
<sequence>MDNMKPKIGERDTYRYRCRQSGPPKAVENTKGKLPKGKNVGKLMQVMNIPVDVFLEIASHLHPLDLLHLARASLELRETLMSRNMRTIWIAARRNLDPPIPECPEGFSEPRYASLVFDTHCMACGAGRATWKYSYAARVRFCAACWKANVILGSKLAKQMDIKNDMSIMSVVFNLLPEARDRAHYHSRGQGDQHSGNKFYEPEFLAMVEQYRKVQSEGARALKEFVKKRKLETKARLEFDSVLRQRERTQNRTKEKADEQAMYDHADAVKEKLRQLGYTHGDLPRWTAGFEKLILQPRPLTTRSWNIMRPKLIELIDAERARQAEEAFKRKWYSRLNELRTYYNKYLKKDRGLHPEKSTLPKFDVARKLPCMAALLTAAEDPAEDLPEEQFAGIEAVLLQESEEKYRLPAKHFLAELVRETTRPSAIAATSGHAKTSKKIKASVSKRKGKGKGKKQDVNEDSESDVDYESDSEGSVDPEAQDVDAAADTTLLNALTSIFECRSCERYHSGARHMTCNELLAHWQDYHDVPPWEADAVCVSYSFDMPRLLVALRLPPDTTLSDIEQLLGASSTPPKCSHCQVFSRPDRTLGNLLYHIRDSHWRPHDASATSEKEFTIDLGVESSLSAACHSAE</sequence>
<evidence type="ECO:0000313" key="3">
    <source>
        <dbReference type="EMBL" id="RDX52716.1"/>
    </source>
</evidence>
<feature type="region of interest" description="Disordered" evidence="1">
    <location>
        <begin position="424"/>
        <end position="480"/>
    </location>
</feature>
<name>A0A371DJM1_9APHY</name>
<dbReference type="Proteomes" id="UP000256964">
    <property type="component" value="Unassembled WGS sequence"/>
</dbReference>
<feature type="domain" description="F-box" evidence="2">
    <location>
        <begin position="43"/>
        <end position="92"/>
    </location>
</feature>
<dbReference type="EMBL" id="KZ857389">
    <property type="protein sequence ID" value="RDX52716.1"/>
    <property type="molecule type" value="Genomic_DNA"/>
</dbReference>
<organism evidence="3 4">
    <name type="scientific">Lentinus brumalis</name>
    <dbReference type="NCBI Taxonomy" id="2498619"/>
    <lineage>
        <taxon>Eukaryota</taxon>
        <taxon>Fungi</taxon>
        <taxon>Dikarya</taxon>
        <taxon>Basidiomycota</taxon>
        <taxon>Agaricomycotina</taxon>
        <taxon>Agaricomycetes</taxon>
        <taxon>Polyporales</taxon>
        <taxon>Polyporaceae</taxon>
        <taxon>Lentinus</taxon>
    </lineage>
</organism>
<evidence type="ECO:0000313" key="4">
    <source>
        <dbReference type="Proteomes" id="UP000256964"/>
    </source>
</evidence>
<gene>
    <name evidence="3" type="ORF">OH76DRAFT_1399975</name>
</gene>
<evidence type="ECO:0000259" key="2">
    <source>
        <dbReference type="PROSITE" id="PS50181"/>
    </source>
</evidence>
<dbReference type="AlphaFoldDB" id="A0A371DJM1"/>
<dbReference type="PROSITE" id="PS50181">
    <property type="entry name" value="FBOX"/>
    <property type="match status" value="1"/>
</dbReference>